<dbReference type="PANTHER" id="PTHR34846:SF11">
    <property type="entry name" value="4-CARBOXYMUCONOLACTONE DECARBOXYLASE FAMILY PROTEIN (AFU_ORTHOLOGUE AFUA_6G11590)"/>
    <property type="match status" value="1"/>
</dbReference>
<dbReference type="EMBL" id="LQPG01000007">
    <property type="protein sequence ID" value="ORW13950.1"/>
    <property type="molecule type" value="Genomic_DNA"/>
</dbReference>
<dbReference type="AlphaFoldDB" id="A0A1X1YSF3"/>
<sequence>MRLAELSESHWDDADVQRALAQMLPEERRNARDAGNALAMLVHHPKLARVFLRFNVHLLYGSALPAHLRELAVLRTAHRRGCEYEWAHHVTMGKEAGLTDDDISDLQHGTGRDELYQAVLDATDELDEKTRLSAATEAVLTKHLDEQQVMDLVFTVGCYCMLAMAFNTFGVELDEEPESGR</sequence>
<evidence type="ECO:0000313" key="3">
    <source>
        <dbReference type="Proteomes" id="UP000193866"/>
    </source>
</evidence>
<reference evidence="2 3" key="1">
    <citation type="submission" date="2016-01" db="EMBL/GenBank/DDBJ databases">
        <title>The new phylogeny of the genus Mycobacterium.</title>
        <authorList>
            <person name="Tarcisio F."/>
            <person name="Conor M."/>
            <person name="Antonella G."/>
            <person name="Elisabetta G."/>
            <person name="Giulia F.S."/>
            <person name="Sara T."/>
            <person name="Anna F."/>
            <person name="Clotilde B."/>
            <person name="Roberto B."/>
            <person name="Veronica D.S."/>
            <person name="Fabio R."/>
            <person name="Monica P."/>
            <person name="Olivier J."/>
            <person name="Enrico T."/>
            <person name="Nicola S."/>
        </authorList>
    </citation>
    <scope>NUCLEOTIDE SEQUENCE [LARGE SCALE GENOMIC DNA]</scope>
    <source>
        <strain evidence="2 3">DSM 45394</strain>
    </source>
</reference>
<evidence type="ECO:0000259" key="1">
    <source>
        <dbReference type="Pfam" id="PF02627"/>
    </source>
</evidence>
<proteinExistence type="predicted"/>
<gene>
    <name evidence="2" type="ORF">AWC16_04125</name>
</gene>
<organism evidence="2 3">
    <name type="scientific">Mycolicibacter longobardus</name>
    <dbReference type="NCBI Taxonomy" id="1108812"/>
    <lineage>
        <taxon>Bacteria</taxon>
        <taxon>Bacillati</taxon>
        <taxon>Actinomycetota</taxon>
        <taxon>Actinomycetes</taxon>
        <taxon>Mycobacteriales</taxon>
        <taxon>Mycobacteriaceae</taxon>
        <taxon>Mycolicibacter</taxon>
    </lineage>
</organism>
<dbReference type="RefSeq" id="WP_085263242.1">
    <property type="nucleotide sequence ID" value="NZ_JACKVG010000012.1"/>
</dbReference>
<accession>A0A1X1YSF3</accession>
<dbReference type="InterPro" id="IPR003779">
    <property type="entry name" value="CMD-like"/>
</dbReference>
<dbReference type="Proteomes" id="UP000193866">
    <property type="component" value="Unassembled WGS sequence"/>
</dbReference>
<name>A0A1X1YSF3_9MYCO</name>
<protein>
    <submittedName>
        <fullName evidence="2">Carboxymuconolactone decarboxylase</fullName>
    </submittedName>
</protein>
<keyword evidence="3" id="KW-1185">Reference proteome</keyword>
<comment type="caution">
    <text evidence="2">The sequence shown here is derived from an EMBL/GenBank/DDBJ whole genome shotgun (WGS) entry which is preliminary data.</text>
</comment>
<dbReference type="SUPFAM" id="SSF69118">
    <property type="entry name" value="AhpD-like"/>
    <property type="match status" value="1"/>
</dbReference>
<dbReference type="STRING" id="1108812.AWC16_04125"/>
<feature type="domain" description="Carboxymuconolactone decarboxylase-like" evidence="1">
    <location>
        <begin position="45"/>
        <end position="107"/>
    </location>
</feature>
<dbReference type="Gene3D" id="1.20.1290.10">
    <property type="entry name" value="AhpD-like"/>
    <property type="match status" value="1"/>
</dbReference>
<dbReference type="GO" id="GO:0051920">
    <property type="term" value="F:peroxiredoxin activity"/>
    <property type="evidence" value="ECO:0007669"/>
    <property type="project" value="InterPro"/>
</dbReference>
<evidence type="ECO:0000313" key="2">
    <source>
        <dbReference type="EMBL" id="ORW13950.1"/>
    </source>
</evidence>
<dbReference type="Pfam" id="PF02627">
    <property type="entry name" value="CMD"/>
    <property type="match status" value="1"/>
</dbReference>
<dbReference type="OrthoDB" id="4704294at2"/>
<dbReference type="InterPro" id="IPR029032">
    <property type="entry name" value="AhpD-like"/>
</dbReference>
<dbReference type="PANTHER" id="PTHR34846">
    <property type="entry name" value="4-CARBOXYMUCONOLACTONE DECARBOXYLASE FAMILY PROTEIN (AFU_ORTHOLOGUE AFUA_6G11590)"/>
    <property type="match status" value="1"/>
</dbReference>